<feature type="transmembrane region" description="Helical" evidence="1">
    <location>
        <begin position="98"/>
        <end position="117"/>
    </location>
</feature>
<dbReference type="AlphaFoldDB" id="A0A401U6Y2"/>
<feature type="transmembrane region" description="Helical" evidence="1">
    <location>
        <begin position="32"/>
        <end position="53"/>
    </location>
</feature>
<dbReference type="Proteomes" id="UP000288227">
    <property type="component" value="Unassembled WGS sequence"/>
</dbReference>
<feature type="transmembrane region" description="Helical" evidence="1">
    <location>
        <begin position="123"/>
        <end position="140"/>
    </location>
</feature>
<evidence type="ECO:0000313" key="2">
    <source>
        <dbReference type="EMBL" id="GCC50647.1"/>
    </source>
</evidence>
<feature type="transmembrane region" description="Helical" evidence="1">
    <location>
        <begin position="169"/>
        <end position="186"/>
    </location>
</feature>
<name>A0A401U6Y2_9BACT</name>
<keyword evidence="1" id="KW-0812">Transmembrane</keyword>
<gene>
    <name evidence="2" type="ORF">SanaruYs_08650</name>
</gene>
<dbReference type="OrthoDB" id="670335at2"/>
<comment type="caution">
    <text evidence="2">The sequence shown here is derived from an EMBL/GenBank/DDBJ whole genome shotgun (WGS) entry which is preliminary data.</text>
</comment>
<dbReference type="EMBL" id="BHXQ01000001">
    <property type="protein sequence ID" value="GCC50647.1"/>
    <property type="molecule type" value="Genomic_DNA"/>
</dbReference>
<evidence type="ECO:0000256" key="1">
    <source>
        <dbReference type="SAM" id="Phobius"/>
    </source>
</evidence>
<dbReference type="RefSeq" id="WP_127121261.1">
    <property type="nucleotide sequence ID" value="NZ_BHXQ01000001.1"/>
</dbReference>
<keyword evidence="1" id="KW-0472">Membrane</keyword>
<protein>
    <submittedName>
        <fullName evidence="2">Uncharacterized protein</fullName>
    </submittedName>
</protein>
<accession>A0A401U6Y2</accession>
<evidence type="ECO:0000313" key="3">
    <source>
        <dbReference type="Proteomes" id="UP000288227"/>
    </source>
</evidence>
<keyword evidence="3" id="KW-1185">Reference proteome</keyword>
<proteinExistence type="predicted"/>
<reference evidence="2 3" key="1">
    <citation type="submission" date="2018-11" db="EMBL/GenBank/DDBJ databases">
        <title>Chryseotalea sanarue gen. nov., sp., nov., a member of the family Cytophagaceae, isolated from a brackish lake in Hamamatsu Japan.</title>
        <authorList>
            <person name="Maejima Y."/>
            <person name="Iino T."/>
            <person name="Muraguchi Y."/>
            <person name="Fukuda K."/>
            <person name="Ohkuma M."/>
            <person name="Moriuchi R."/>
            <person name="Dohra H."/>
            <person name="Kimbara K."/>
            <person name="Shintani M."/>
        </authorList>
    </citation>
    <scope>NUCLEOTIDE SEQUENCE [LARGE SCALE GENOMIC DNA]</scope>
    <source>
        <strain evidence="2 3">Ys</strain>
    </source>
</reference>
<organism evidence="2 3">
    <name type="scientific">Chryseotalea sanaruensis</name>
    <dbReference type="NCBI Taxonomy" id="2482724"/>
    <lineage>
        <taxon>Bacteria</taxon>
        <taxon>Pseudomonadati</taxon>
        <taxon>Bacteroidota</taxon>
        <taxon>Cytophagia</taxon>
        <taxon>Cytophagales</taxon>
        <taxon>Chryseotaleaceae</taxon>
        <taxon>Chryseotalea</taxon>
    </lineage>
</organism>
<keyword evidence="1" id="KW-1133">Transmembrane helix</keyword>
<feature type="transmembrane region" description="Helical" evidence="1">
    <location>
        <begin position="145"/>
        <end position="163"/>
    </location>
</feature>
<sequence>MESENKNLSPEQSLDLIASMIRQTQGNVSSGSFYFLLWGWVITLCNFGMYILAKFYSPSNAAFIWTLTIPAWIITMIYASRQDKTRSITTHLDKISMWLWIALGITILPSWIFGSVIDWRVNALVLMPVGMATFVSGIIIRFKPLLFGGITFWIAGTLCFIVSPLDQYLIGGVAMIFGYLLPGYMLRSKK</sequence>
<feature type="transmembrane region" description="Helical" evidence="1">
    <location>
        <begin position="59"/>
        <end position="78"/>
    </location>
</feature>